<proteinExistence type="predicted"/>
<dbReference type="EMBL" id="BARS01044030">
    <property type="protein sequence ID" value="GAG31733.1"/>
    <property type="molecule type" value="Genomic_DNA"/>
</dbReference>
<name>X0X4Z2_9ZZZZ</name>
<evidence type="ECO:0000313" key="1">
    <source>
        <dbReference type="EMBL" id="GAG31733.1"/>
    </source>
</evidence>
<comment type="caution">
    <text evidence="1">The sequence shown here is derived from an EMBL/GenBank/DDBJ whole genome shotgun (WGS) entry which is preliminary data.</text>
</comment>
<accession>X0X4Z2</accession>
<protein>
    <submittedName>
        <fullName evidence="1">Uncharacterized protein</fullName>
    </submittedName>
</protein>
<gene>
    <name evidence="1" type="ORF">S01H1_66581</name>
</gene>
<sequence>SGDSAKLGDNAIDIILANDAEGTLTNYFVYPIADTYFADNSWTFFKIALSVIDDSTVGSPSLNSITGLSISLADAPSAEVTISFENFQLIKKAQGGAWPNAFQTETTNDVWEVVWKQESGKNVTIVAEPELGVMSLDATSSRLDCARTFEDYSISGIIKASGANDHFMTPAGSDYFRTYGSNVRLTDSLGGTHDKAFNPAEGDIVYWQFDREGTAITGRVSFTGLSGDWVSVSTFTKSGARTIRLYTAE</sequence>
<reference evidence="1" key="1">
    <citation type="journal article" date="2014" name="Front. Microbiol.">
        <title>High frequency of phylogenetically diverse reductive dehalogenase-homologous genes in deep subseafloor sedimentary metagenomes.</title>
        <authorList>
            <person name="Kawai M."/>
            <person name="Futagami T."/>
            <person name="Toyoda A."/>
            <person name="Takaki Y."/>
            <person name="Nishi S."/>
            <person name="Hori S."/>
            <person name="Arai W."/>
            <person name="Tsubouchi T."/>
            <person name="Morono Y."/>
            <person name="Uchiyama I."/>
            <person name="Ito T."/>
            <person name="Fujiyama A."/>
            <person name="Inagaki F."/>
            <person name="Takami H."/>
        </authorList>
    </citation>
    <scope>NUCLEOTIDE SEQUENCE</scope>
    <source>
        <strain evidence="1">Expedition CK06-06</strain>
    </source>
</reference>
<dbReference type="AlphaFoldDB" id="X0X4Z2"/>
<organism evidence="1">
    <name type="scientific">marine sediment metagenome</name>
    <dbReference type="NCBI Taxonomy" id="412755"/>
    <lineage>
        <taxon>unclassified sequences</taxon>
        <taxon>metagenomes</taxon>
        <taxon>ecological metagenomes</taxon>
    </lineage>
</organism>
<feature type="non-terminal residue" evidence="1">
    <location>
        <position position="1"/>
    </location>
</feature>
<feature type="non-terminal residue" evidence="1">
    <location>
        <position position="249"/>
    </location>
</feature>